<reference evidence="2 3" key="1">
    <citation type="journal article" date="2022" name="Cell">
        <title>Repeat-based holocentromeres influence genome architecture and karyotype evolution.</title>
        <authorList>
            <person name="Hofstatter P.G."/>
            <person name="Thangavel G."/>
            <person name="Lux T."/>
            <person name="Neumann P."/>
            <person name="Vondrak T."/>
            <person name="Novak P."/>
            <person name="Zhang M."/>
            <person name="Costa L."/>
            <person name="Castellani M."/>
            <person name="Scott A."/>
            <person name="Toegelov H."/>
            <person name="Fuchs J."/>
            <person name="Mata-Sucre Y."/>
            <person name="Dias Y."/>
            <person name="Vanzela A.L.L."/>
            <person name="Huettel B."/>
            <person name="Almeida C.C.S."/>
            <person name="Simkova H."/>
            <person name="Souza G."/>
            <person name="Pedrosa-Harand A."/>
            <person name="Macas J."/>
            <person name="Mayer K.F.X."/>
            <person name="Houben A."/>
            <person name="Marques A."/>
        </authorList>
    </citation>
    <scope>NUCLEOTIDE SEQUENCE [LARGE SCALE GENOMIC DNA]</scope>
    <source>
        <strain evidence="2">RhyTen1mFocal</strain>
    </source>
</reference>
<organism evidence="2 3">
    <name type="scientific">Rhynchospora tenuis</name>
    <dbReference type="NCBI Taxonomy" id="198213"/>
    <lineage>
        <taxon>Eukaryota</taxon>
        <taxon>Viridiplantae</taxon>
        <taxon>Streptophyta</taxon>
        <taxon>Embryophyta</taxon>
        <taxon>Tracheophyta</taxon>
        <taxon>Spermatophyta</taxon>
        <taxon>Magnoliopsida</taxon>
        <taxon>Liliopsida</taxon>
        <taxon>Poales</taxon>
        <taxon>Cyperaceae</taxon>
        <taxon>Cyperoideae</taxon>
        <taxon>Rhynchosporeae</taxon>
        <taxon>Rhynchospora</taxon>
    </lineage>
</organism>
<evidence type="ECO:0000313" key="3">
    <source>
        <dbReference type="Proteomes" id="UP001210211"/>
    </source>
</evidence>
<dbReference type="InterPro" id="IPR040404">
    <property type="entry name" value="Phylloplanin-like"/>
</dbReference>
<dbReference type="PANTHER" id="PTHR34458:SF5">
    <property type="entry name" value="POLLEN OLE E 1 ALLERGEN AND EXTENSIN FAMILY PROTEIN"/>
    <property type="match status" value="1"/>
</dbReference>
<comment type="caution">
    <text evidence="2">The sequence shown here is derived from an EMBL/GenBank/DDBJ whole genome shotgun (WGS) entry which is preliminary data.</text>
</comment>
<sequence length="149" mass="14877">MAVKGYVLLAMLVFAGVVTQIAHAQLDLGLLGGILNSLLSVNGVVPCSIGGNSSTTSVFPNAGVQLRCGGKVVGSTTTNSNGAFSIVGLLTLVPNLLGSCNVVVTTPLASCNVSLPSTGFLTAGLNPVSNLLGIINLVPGVFSLVQNIN</sequence>
<name>A0AAD5ZL05_9POAL</name>
<proteinExistence type="predicted"/>
<dbReference type="PANTHER" id="PTHR34458">
    <property type="entry name" value="POLLEN OLE E 1 ALLERGEN AND EXTENSIN FAMILY PROTEIN-RELATED"/>
    <property type="match status" value="1"/>
</dbReference>
<feature type="chain" id="PRO_5041959394" description="Phylloplanin-like" evidence="1">
    <location>
        <begin position="25"/>
        <end position="149"/>
    </location>
</feature>
<feature type="signal peptide" evidence="1">
    <location>
        <begin position="1"/>
        <end position="24"/>
    </location>
</feature>
<dbReference type="AlphaFoldDB" id="A0AAD5ZL05"/>
<dbReference type="EMBL" id="JAMRDG010000001">
    <property type="protein sequence ID" value="KAJ3699856.1"/>
    <property type="molecule type" value="Genomic_DNA"/>
</dbReference>
<accession>A0AAD5ZL05</accession>
<protein>
    <recommendedName>
        <fullName evidence="4">Phylloplanin-like</fullName>
    </recommendedName>
</protein>
<keyword evidence="3" id="KW-1185">Reference proteome</keyword>
<keyword evidence="1" id="KW-0732">Signal</keyword>
<evidence type="ECO:0000313" key="2">
    <source>
        <dbReference type="EMBL" id="KAJ3699856.1"/>
    </source>
</evidence>
<evidence type="ECO:0008006" key="4">
    <source>
        <dbReference type="Google" id="ProtNLM"/>
    </source>
</evidence>
<dbReference type="Proteomes" id="UP001210211">
    <property type="component" value="Unassembled WGS sequence"/>
</dbReference>
<gene>
    <name evidence="2" type="ORF">LUZ61_003561</name>
</gene>
<evidence type="ECO:0000256" key="1">
    <source>
        <dbReference type="SAM" id="SignalP"/>
    </source>
</evidence>